<evidence type="ECO:0000256" key="5">
    <source>
        <dbReference type="ARBA" id="ARBA00023157"/>
    </source>
</evidence>
<organism evidence="9 10">
    <name type="scientific">Sphaeramia orbicularis</name>
    <name type="common">orbiculate cardinalfish</name>
    <dbReference type="NCBI Taxonomy" id="375764"/>
    <lineage>
        <taxon>Eukaryota</taxon>
        <taxon>Metazoa</taxon>
        <taxon>Chordata</taxon>
        <taxon>Craniata</taxon>
        <taxon>Vertebrata</taxon>
        <taxon>Euteleostomi</taxon>
        <taxon>Actinopterygii</taxon>
        <taxon>Neopterygii</taxon>
        <taxon>Teleostei</taxon>
        <taxon>Neoteleostei</taxon>
        <taxon>Acanthomorphata</taxon>
        <taxon>Gobiaria</taxon>
        <taxon>Kurtiformes</taxon>
        <taxon>Apogonoidei</taxon>
        <taxon>Apogonidae</taxon>
        <taxon>Apogoninae</taxon>
        <taxon>Sphaeramia</taxon>
    </lineage>
</organism>
<evidence type="ECO:0000256" key="6">
    <source>
        <dbReference type="ARBA" id="ARBA00023183"/>
    </source>
</evidence>
<dbReference type="PANTHER" id="PTHR15258">
    <property type="entry name" value="FGF BINDING PROTEIN-RELATED"/>
    <property type="match status" value="1"/>
</dbReference>
<feature type="signal peptide" evidence="8">
    <location>
        <begin position="1"/>
        <end position="22"/>
    </location>
</feature>
<proteinExistence type="inferred from homology"/>
<comment type="subcellular location">
    <subcellularLocation>
        <location evidence="1">Secreted</location>
    </subcellularLocation>
</comment>
<evidence type="ECO:0000313" key="9">
    <source>
        <dbReference type="Ensembl" id="ENSSORP00005023785.1"/>
    </source>
</evidence>
<feature type="compositionally biased region" description="Low complexity" evidence="7">
    <location>
        <begin position="140"/>
        <end position="154"/>
    </location>
</feature>
<feature type="chain" id="PRO_5025333298" evidence="8">
    <location>
        <begin position="23"/>
        <end position="212"/>
    </location>
</feature>
<keyword evidence="3" id="KW-0964">Secreted</keyword>
<reference evidence="9" key="1">
    <citation type="submission" date="2019-06" db="EMBL/GenBank/DDBJ databases">
        <authorList>
            <consortium name="Wellcome Sanger Institute Data Sharing"/>
        </authorList>
    </citation>
    <scope>NUCLEOTIDE SEQUENCE [LARGE SCALE GENOMIC DNA]</scope>
</reference>
<dbReference type="PANTHER" id="PTHR15258:SF1">
    <property type="entry name" value="FIBROBLAST GROWTH FACTOR-BINDING PROTEIN 2"/>
    <property type="match status" value="1"/>
</dbReference>
<dbReference type="Pfam" id="PF06473">
    <property type="entry name" value="FGF-BP1"/>
    <property type="match status" value="1"/>
</dbReference>
<dbReference type="InterPro" id="IPR010510">
    <property type="entry name" value="FGF1-bd"/>
</dbReference>
<reference evidence="9" key="3">
    <citation type="submission" date="2025-09" db="UniProtKB">
        <authorList>
            <consortium name="Ensembl"/>
        </authorList>
    </citation>
    <scope>IDENTIFICATION</scope>
</reference>
<accession>A0A673A2Q5</accession>
<dbReference type="AlphaFoldDB" id="A0A673A2Q5"/>
<dbReference type="GO" id="GO:0019838">
    <property type="term" value="F:growth factor binding"/>
    <property type="evidence" value="ECO:0007669"/>
    <property type="project" value="UniProtKB-KW"/>
</dbReference>
<feature type="region of interest" description="Disordered" evidence="7">
    <location>
        <begin position="139"/>
        <end position="176"/>
    </location>
</feature>
<evidence type="ECO:0000256" key="4">
    <source>
        <dbReference type="ARBA" id="ARBA00022729"/>
    </source>
</evidence>
<sequence>MWAQATSLLLLLFACSFWPAEGQSDGSRRQNIWNEPIKFNTKAKDQCTMIITGQGEYTKLRLSCEGKRSYWCEYVGKPYTCRSYNKNPRHYFIQMMWGLRKLFNACQAPRVIKPHMCRTASDESQMVFSSSSISRAQLDASRAAQRPASRQPVRVQPRVKGTQQTTPRPTPPAVESNPKRIARLYCWRSLQGVCKHYLSIICVNGLTDCSFI</sequence>
<evidence type="ECO:0000256" key="3">
    <source>
        <dbReference type="ARBA" id="ARBA00022525"/>
    </source>
</evidence>
<name>A0A673A2Q5_9TELE</name>
<keyword evidence="4 8" id="KW-0732">Signal</keyword>
<dbReference type="Proteomes" id="UP000472271">
    <property type="component" value="Chromosome 10"/>
</dbReference>
<keyword evidence="6" id="KW-0340">Growth factor binding</keyword>
<evidence type="ECO:0000256" key="2">
    <source>
        <dbReference type="ARBA" id="ARBA00008326"/>
    </source>
</evidence>
<evidence type="ECO:0000256" key="8">
    <source>
        <dbReference type="SAM" id="SignalP"/>
    </source>
</evidence>
<dbReference type="GO" id="GO:0005576">
    <property type="term" value="C:extracellular region"/>
    <property type="evidence" value="ECO:0007669"/>
    <property type="project" value="UniProtKB-SubCell"/>
</dbReference>
<evidence type="ECO:0000256" key="1">
    <source>
        <dbReference type="ARBA" id="ARBA00004613"/>
    </source>
</evidence>
<evidence type="ECO:0000256" key="7">
    <source>
        <dbReference type="SAM" id="MobiDB-lite"/>
    </source>
</evidence>
<keyword evidence="5" id="KW-1015">Disulfide bond</keyword>
<dbReference type="InParanoid" id="A0A673A2Q5"/>
<reference evidence="9" key="2">
    <citation type="submission" date="2025-08" db="UniProtKB">
        <authorList>
            <consortium name="Ensembl"/>
        </authorList>
    </citation>
    <scope>IDENTIFICATION</scope>
</reference>
<comment type="similarity">
    <text evidence="2">Belongs to the fibroblast growth factor-binding protein family.</text>
</comment>
<protein>
    <submittedName>
        <fullName evidence="9">Fibroblast growth factor-binding protein 2-like</fullName>
    </submittedName>
</protein>
<evidence type="ECO:0000313" key="10">
    <source>
        <dbReference type="Proteomes" id="UP000472271"/>
    </source>
</evidence>
<dbReference type="GO" id="GO:0007267">
    <property type="term" value="P:cell-cell signaling"/>
    <property type="evidence" value="ECO:0007669"/>
    <property type="project" value="TreeGrafter"/>
</dbReference>
<keyword evidence="10" id="KW-1185">Reference proteome</keyword>
<gene>
    <name evidence="9" type="primary">fgfbp2a</name>
</gene>
<dbReference type="Ensembl" id="ENSSORT00005024485.1">
    <property type="protein sequence ID" value="ENSSORP00005023785.1"/>
    <property type="gene ID" value="ENSSORG00005011495.1"/>
</dbReference>